<dbReference type="SUPFAM" id="SSF52047">
    <property type="entry name" value="RNI-like"/>
    <property type="match status" value="1"/>
</dbReference>
<proteinExistence type="predicted"/>
<dbReference type="GeneID" id="59342319"/>
<dbReference type="OrthoDB" id="2269034at2759"/>
<dbReference type="InterPro" id="IPR032675">
    <property type="entry name" value="LRR_dom_sf"/>
</dbReference>
<comment type="caution">
    <text evidence="1">The sequence shown here is derived from an EMBL/GenBank/DDBJ whole genome shotgun (WGS) entry which is preliminary data.</text>
</comment>
<evidence type="ECO:0008006" key="3">
    <source>
        <dbReference type="Google" id="ProtNLM"/>
    </source>
</evidence>
<name>A0A8H6T049_9AGAR</name>
<dbReference type="EMBL" id="JACAZF010000003">
    <property type="protein sequence ID" value="KAF7309238.1"/>
    <property type="molecule type" value="Genomic_DNA"/>
</dbReference>
<reference evidence="1" key="1">
    <citation type="submission" date="2020-05" db="EMBL/GenBank/DDBJ databases">
        <title>Mycena genomes resolve the evolution of fungal bioluminescence.</title>
        <authorList>
            <person name="Tsai I.J."/>
        </authorList>
    </citation>
    <scope>NUCLEOTIDE SEQUENCE</scope>
    <source>
        <strain evidence="1">171206Taipei</strain>
    </source>
</reference>
<keyword evidence="2" id="KW-1185">Reference proteome</keyword>
<evidence type="ECO:0000313" key="2">
    <source>
        <dbReference type="Proteomes" id="UP000636479"/>
    </source>
</evidence>
<dbReference type="AlphaFoldDB" id="A0A8H6T049"/>
<organism evidence="1 2">
    <name type="scientific">Mycena indigotica</name>
    <dbReference type="NCBI Taxonomy" id="2126181"/>
    <lineage>
        <taxon>Eukaryota</taxon>
        <taxon>Fungi</taxon>
        <taxon>Dikarya</taxon>
        <taxon>Basidiomycota</taxon>
        <taxon>Agaricomycotina</taxon>
        <taxon>Agaricomycetes</taxon>
        <taxon>Agaricomycetidae</taxon>
        <taxon>Agaricales</taxon>
        <taxon>Marasmiineae</taxon>
        <taxon>Mycenaceae</taxon>
        <taxon>Mycena</taxon>
    </lineage>
</organism>
<protein>
    <recommendedName>
        <fullName evidence="3">F-box domain-containing protein</fullName>
    </recommendedName>
</protein>
<dbReference type="RefSeq" id="XP_037222688.1">
    <property type="nucleotide sequence ID" value="XM_037359803.1"/>
</dbReference>
<sequence length="519" mass="58616">MPVFTHTVSTSDLLPSPLADSSHQREALARIENEIVLLSQHFDKVQAILAELKKEAAARLARVIYPVLTLPVELTVAIFLRCLPHWPRQRYTVPLINWAPLVLTRVCHAWRDIAINTPELWRSIFIQLAANTELTDAESASKKKLGLQQWVARAKSVSIAVQLQQISHDTTIILPEFMMNPAQNIKSLCIDFFPEGIEAVSQIPRTILSQVHHLDVYLADFVRSPNIPLARLSVLHITNSLPFPEIVGVMRECHELTELRANCTARRHCSNNSHDPPSQDLYDLHVPTLRVLDLMVDHQISEEQLLFGSLTLPNLVSLSLDTAYSTHTTWDLQLCSLTQRAPRIRHLNYSFTDRDSTIQVLKLLPDLVFLGAVFRNSGHKHVEPFLGLLGRSAELDVPNMLPNLRALRIQLEGSISRRSYLPCGLAEVIDMWGILDILAARRQRPPVHHTSTLRSLRVAVSQVSPPDALNPLQPIPLSLSTALDEYMSHGLDFAIFHSDSDLVWPPHAYADRLEDWVIW</sequence>
<dbReference type="SUPFAM" id="SSF81383">
    <property type="entry name" value="F-box domain"/>
    <property type="match status" value="1"/>
</dbReference>
<dbReference type="InterPro" id="IPR036047">
    <property type="entry name" value="F-box-like_dom_sf"/>
</dbReference>
<accession>A0A8H6T049</accession>
<dbReference type="Gene3D" id="3.80.10.10">
    <property type="entry name" value="Ribonuclease Inhibitor"/>
    <property type="match status" value="1"/>
</dbReference>
<dbReference type="Proteomes" id="UP000636479">
    <property type="component" value="Unassembled WGS sequence"/>
</dbReference>
<gene>
    <name evidence="1" type="ORF">MIND_00294100</name>
</gene>
<evidence type="ECO:0000313" key="1">
    <source>
        <dbReference type="EMBL" id="KAF7309238.1"/>
    </source>
</evidence>